<comment type="caution">
    <text evidence="3">The sequence shown here is derived from an EMBL/GenBank/DDBJ whole genome shotgun (WGS) entry which is preliminary data.</text>
</comment>
<dbReference type="GO" id="GO:0003810">
    <property type="term" value="F:protein-glutamine gamma-glutamyltransferase activity"/>
    <property type="evidence" value="ECO:0007669"/>
    <property type="project" value="InterPro"/>
</dbReference>
<dbReference type="EMBL" id="JACJVP010000024">
    <property type="protein sequence ID" value="MBB6671874.1"/>
    <property type="molecule type" value="Genomic_DNA"/>
</dbReference>
<proteinExistence type="inferred from homology"/>
<sequence>MPVDTASWSPVAIKVYEQKKNSAVTYNYQSVRHLRFEMALRAAIVAEADALSHSGLRFATFKNAHCNEQFWNLTEIGGFRIRDDSAPAAGIRDIFNNGSKYATECATATTIVVYKGVLDSIPESDFNRLFADLFLYDWDVNDNLRLTTKSGTESYLGDLLYFNNPDFSPDTPQWRGENVIKIGDDLYYGHPFGVVPAATIIAGLNRYRRPESNQSAYLMEDVTQPGYLYLSQFAPDARSIIRVRIGDQHFVY</sequence>
<reference evidence="3 4" key="1">
    <citation type="submission" date="2020-08" db="EMBL/GenBank/DDBJ databases">
        <title>Cohnella phylogeny.</title>
        <authorList>
            <person name="Dunlap C."/>
        </authorList>
    </citation>
    <scope>NUCLEOTIDE SEQUENCE [LARGE SCALE GENOMIC DNA]</scope>
    <source>
        <strain evidence="3 4">DSM 28246</strain>
    </source>
</reference>
<protein>
    <submittedName>
        <fullName evidence="3">Protein-glutamine gamma-glutamyltransferase</fullName>
    </submittedName>
</protein>
<evidence type="ECO:0000256" key="1">
    <source>
        <dbReference type="ARBA" id="ARBA00022679"/>
    </source>
</evidence>
<organism evidence="3 4">
    <name type="scientific">Cohnella nanjingensis</name>
    <dbReference type="NCBI Taxonomy" id="1387779"/>
    <lineage>
        <taxon>Bacteria</taxon>
        <taxon>Bacillati</taxon>
        <taxon>Bacillota</taxon>
        <taxon>Bacilli</taxon>
        <taxon>Bacillales</taxon>
        <taxon>Paenibacillaceae</taxon>
        <taxon>Cohnella</taxon>
    </lineage>
</organism>
<evidence type="ECO:0000313" key="4">
    <source>
        <dbReference type="Proteomes" id="UP000547209"/>
    </source>
</evidence>
<evidence type="ECO:0000313" key="3">
    <source>
        <dbReference type="EMBL" id="MBB6671874.1"/>
    </source>
</evidence>
<keyword evidence="1 3" id="KW-0808">Transferase</keyword>
<dbReference type="HAMAP" id="MF_00727">
    <property type="entry name" value="Tgl"/>
    <property type="match status" value="1"/>
</dbReference>
<dbReference type="InterPro" id="IPR020916">
    <property type="entry name" value="Gln_gamma-glutamylTfrase_bac"/>
</dbReference>
<name>A0A7X0VGQ6_9BACL</name>
<accession>A0A7X0VGQ6</accession>
<keyword evidence="4" id="KW-1185">Reference proteome</keyword>
<dbReference type="AlphaFoldDB" id="A0A7X0VGQ6"/>
<dbReference type="Pfam" id="PF20085">
    <property type="entry name" value="TGL"/>
    <property type="match status" value="1"/>
</dbReference>
<keyword evidence="2" id="KW-0749">Sporulation</keyword>
<dbReference type="GO" id="GO:0030435">
    <property type="term" value="P:sporulation resulting in formation of a cellular spore"/>
    <property type="evidence" value="ECO:0007669"/>
    <property type="project" value="UniProtKB-KW"/>
</dbReference>
<gene>
    <name evidence="3" type="ORF">H7C19_14380</name>
</gene>
<evidence type="ECO:0000256" key="2">
    <source>
        <dbReference type="ARBA" id="ARBA00022969"/>
    </source>
</evidence>
<dbReference type="Proteomes" id="UP000547209">
    <property type="component" value="Unassembled WGS sequence"/>
</dbReference>